<gene>
    <name evidence="1" type="ORF">DBV15_08544</name>
</gene>
<dbReference type="Proteomes" id="UP000310200">
    <property type="component" value="Unassembled WGS sequence"/>
</dbReference>
<keyword evidence="2" id="KW-1185">Reference proteome</keyword>
<comment type="caution">
    <text evidence="1">The sequence shown here is derived from an EMBL/GenBank/DDBJ whole genome shotgun (WGS) entry which is preliminary data.</text>
</comment>
<evidence type="ECO:0000313" key="1">
    <source>
        <dbReference type="EMBL" id="TGZ53342.1"/>
    </source>
</evidence>
<dbReference type="AlphaFoldDB" id="A0A4S2KTJ4"/>
<proteinExistence type="predicted"/>
<name>A0A4S2KTJ4_9HYME</name>
<organism evidence="1 2">
    <name type="scientific">Temnothorax longispinosus</name>
    <dbReference type="NCBI Taxonomy" id="300112"/>
    <lineage>
        <taxon>Eukaryota</taxon>
        <taxon>Metazoa</taxon>
        <taxon>Ecdysozoa</taxon>
        <taxon>Arthropoda</taxon>
        <taxon>Hexapoda</taxon>
        <taxon>Insecta</taxon>
        <taxon>Pterygota</taxon>
        <taxon>Neoptera</taxon>
        <taxon>Endopterygota</taxon>
        <taxon>Hymenoptera</taxon>
        <taxon>Apocrita</taxon>
        <taxon>Aculeata</taxon>
        <taxon>Formicoidea</taxon>
        <taxon>Formicidae</taxon>
        <taxon>Myrmicinae</taxon>
        <taxon>Temnothorax</taxon>
    </lineage>
</organism>
<evidence type="ECO:0000313" key="2">
    <source>
        <dbReference type="Proteomes" id="UP000310200"/>
    </source>
</evidence>
<dbReference type="EMBL" id="QBLH01001065">
    <property type="protein sequence ID" value="TGZ53342.1"/>
    <property type="molecule type" value="Genomic_DNA"/>
</dbReference>
<sequence>MQLRELKTYVKNRKRFLDADFFEKLKSRRYRTLRECVGAFLRGHELRNVDYRDFPFSVIRTHRVLGPAVAVAVGTLVPHRDDLNVRPVITSREIMPRRIILLPGSLGARGMAHAADDSPIIRSPLKFDLITERDRTRRRRRR</sequence>
<reference evidence="1 2" key="1">
    <citation type="journal article" date="2019" name="Philos. Trans. R. Soc. Lond., B, Biol. Sci.">
        <title>Ant behaviour and brain gene expression of defending hosts depend on the ecological success of the intruding social parasite.</title>
        <authorList>
            <person name="Kaur R."/>
            <person name="Stoldt M."/>
            <person name="Jongepier E."/>
            <person name="Feldmeyer B."/>
            <person name="Menzel F."/>
            <person name="Bornberg-Bauer E."/>
            <person name="Foitzik S."/>
        </authorList>
    </citation>
    <scope>NUCLEOTIDE SEQUENCE [LARGE SCALE GENOMIC DNA]</scope>
    <source>
        <tissue evidence="1">Whole body</tissue>
    </source>
</reference>
<protein>
    <submittedName>
        <fullName evidence="1">Uncharacterized protein</fullName>
    </submittedName>
</protein>
<accession>A0A4S2KTJ4</accession>